<dbReference type="HOGENOM" id="CLU_109125_0_0_1"/>
<dbReference type="SUPFAM" id="SSF54928">
    <property type="entry name" value="RNA-binding domain, RBD"/>
    <property type="match status" value="1"/>
</dbReference>
<dbReference type="PROSITE" id="PS50102">
    <property type="entry name" value="RRM"/>
    <property type="match status" value="1"/>
</dbReference>
<dbReference type="InterPro" id="IPR035979">
    <property type="entry name" value="RBD_domain_sf"/>
</dbReference>
<reference evidence="3" key="1">
    <citation type="submission" date="2015-04" db="UniProtKB">
        <authorList>
            <consortium name="EnsemblPlants"/>
        </authorList>
    </citation>
    <scope>IDENTIFICATION</scope>
    <source>
        <strain evidence="3">SL10</strain>
    </source>
</reference>
<organism evidence="3">
    <name type="scientific">Oryza nivara</name>
    <name type="common">Indian wild rice</name>
    <name type="synonym">Oryza sativa f. spontanea</name>
    <dbReference type="NCBI Taxonomy" id="4536"/>
    <lineage>
        <taxon>Eukaryota</taxon>
        <taxon>Viridiplantae</taxon>
        <taxon>Streptophyta</taxon>
        <taxon>Embryophyta</taxon>
        <taxon>Tracheophyta</taxon>
        <taxon>Spermatophyta</taxon>
        <taxon>Magnoliopsida</taxon>
        <taxon>Liliopsida</taxon>
        <taxon>Poales</taxon>
        <taxon>Poaceae</taxon>
        <taxon>BOP clade</taxon>
        <taxon>Oryzoideae</taxon>
        <taxon>Oryzeae</taxon>
        <taxon>Oryzinae</taxon>
        <taxon>Oryza</taxon>
    </lineage>
</organism>
<dbReference type="PANTHER" id="PTHR45735:SF4">
    <property type="entry name" value="RRM DOMAIN-CONTAINING PROTEIN"/>
    <property type="match status" value="1"/>
</dbReference>
<dbReference type="InterPro" id="IPR012677">
    <property type="entry name" value="Nucleotide-bd_a/b_plait_sf"/>
</dbReference>
<accession>A0A0E0HNG6</accession>
<dbReference type="PANTHER" id="PTHR45735">
    <property type="entry name" value="CLEAVAGE STIMULATION FACTOR SUBUNIT 2"/>
    <property type="match status" value="1"/>
</dbReference>
<dbReference type="EnsemblPlants" id="ONIVA06G10860.1">
    <property type="protein sequence ID" value="ONIVA06G10860.1"/>
    <property type="gene ID" value="ONIVA06G10860"/>
</dbReference>
<dbReference type="Gramene" id="ONIVA06G10860.1">
    <property type="protein sequence ID" value="ONIVA06G10860.1"/>
    <property type="gene ID" value="ONIVA06G10860"/>
</dbReference>
<dbReference type="Pfam" id="PF00076">
    <property type="entry name" value="RRM_1"/>
    <property type="match status" value="2"/>
</dbReference>
<evidence type="ECO:0000313" key="3">
    <source>
        <dbReference type="EnsemblPlants" id="ONIVA06G10860.1"/>
    </source>
</evidence>
<evidence type="ECO:0000256" key="1">
    <source>
        <dbReference type="PROSITE-ProRule" id="PRU00176"/>
    </source>
</evidence>
<keyword evidence="1" id="KW-0694">RNA-binding</keyword>
<evidence type="ECO:0000259" key="2">
    <source>
        <dbReference type="PROSITE" id="PS50102"/>
    </source>
</evidence>
<keyword evidence="4" id="KW-1185">Reference proteome</keyword>
<evidence type="ECO:0000313" key="4">
    <source>
        <dbReference type="Proteomes" id="UP000006591"/>
    </source>
</evidence>
<dbReference type="InterPro" id="IPR000504">
    <property type="entry name" value="RRM_dom"/>
</dbReference>
<dbReference type="STRING" id="4536.A0A0E0HNG6"/>
<protein>
    <recommendedName>
        <fullName evidence="2">RRM domain-containing protein</fullName>
    </recommendedName>
</protein>
<name>A0A0E0HNG6_ORYNI</name>
<dbReference type="GO" id="GO:0003729">
    <property type="term" value="F:mRNA binding"/>
    <property type="evidence" value="ECO:0007669"/>
    <property type="project" value="TreeGrafter"/>
</dbReference>
<dbReference type="Gene3D" id="3.30.70.330">
    <property type="match status" value="2"/>
</dbReference>
<dbReference type="SMART" id="SM00360">
    <property type="entry name" value="RRM"/>
    <property type="match status" value="1"/>
</dbReference>
<dbReference type="OMA" id="TCGPENC"/>
<dbReference type="eggNOG" id="KOG0108">
    <property type="taxonomic scope" value="Eukaryota"/>
</dbReference>
<proteinExistence type="predicted"/>
<feature type="domain" description="RRM" evidence="2">
    <location>
        <begin position="10"/>
        <end position="114"/>
    </location>
</feature>
<dbReference type="AlphaFoldDB" id="A0A0E0HNG6"/>
<sequence>MADVNCRCSRVVYVGNIAFHATEAELRDACELIGPVRSLRLAALDPATNKRKGYAFLIGPVRSLRLAAADPATSKRKGYAFVEYADDETARSALRNLHGHLLRGRELRVGLAARPSTRRRGVGDAEREPVGMEDAVHAASLVVSGRPLASVTRYLAARSRQEVREMVAALEATEQLKIPGLGTAMEQAQRLLEMFAADEEEVARKKLKRASDEEHAKQSKVVGVDGVVKASSRIVPCF</sequence>
<dbReference type="Proteomes" id="UP000006591">
    <property type="component" value="Chromosome 6"/>
</dbReference>
<dbReference type="GO" id="GO:0005847">
    <property type="term" value="C:mRNA cleavage and polyadenylation specificity factor complex"/>
    <property type="evidence" value="ECO:0007669"/>
    <property type="project" value="TreeGrafter"/>
</dbReference>
<reference evidence="3" key="2">
    <citation type="submission" date="2018-04" db="EMBL/GenBank/DDBJ databases">
        <title>OnivRS2 (Oryza nivara Reference Sequence Version 2).</title>
        <authorList>
            <person name="Zhang J."/>
            <person name="Kudrna D."/>
            <person name="Lee S."/>
            <person name="Talag J."/>
            <person name="Rajasekar S."/>
            <person name="Welchert J."/>
            <person name="Hsing Y.-I."/>
            <person name="Wing R.A."/>
        </authorList>
    </citation>
    <scope>NUCLEOTIDE SEQUENCE [LARGE SCALE GENOMIC DNA]</scope>
    <source>
        <strain evidence="3">SL10</strain>
    </source>
</reference>